<keyword evidence="3" id="KW-1185">Reference proteome</keyword>
<evidence type="ECO:0000313" key="2">
    <source>
        <dbReference type="EMBL" id="GIL63869.1"/>
    </source>
</evidence>
<dbReference type="EMBL" id="BNCO01000061">
    <property type="protein sequence ID" value="GIL63869.1"/>
    <property type="molecule type" value="Genomic_DNA"/>
</dbReference>
<feature type="non-terminal residue" evidence="2">
    <location>
        <position position="314"/>
    </location>
</feature>
<sequence length="314" mass="34742">TFEEAGLSDQIPNGHSDEALIFDNISKAFSTLTSNLILNSNSAISIFDLPVNVWALIAPHLSTRAVEALRLTCRVATHIVDSQLLRTLCLHPTVPWLLRLQHTGCTRLLARRFSSLQALFLRPASAKDYVNRIDLKVCLSVLGPCPCLKALYLSGWPVPYQAQLYSMLPAWAPALASLILEGAAGTLIDSAVRALADLPALRRLAVRFGPVYDHKRLYTCPDFGPLTQLTALQLVGAVPNQATVAALAPLTCLAHLHLELLYDGYDNCMQVLDLRKHTRLTSLTLRARPVWQPPERRHRYGTAMLQLRSYPSLP</sequence>
<dbReference type="Gene3D" id="3.80.10.10">
    <property type="entry name" value="Ribonuclease Inhibitor"/>
    <property type="match status" value="1"/>
</dbReference>
<dbReference type="Proteomes" id="UP000747399">
    <property type="component" value="Unassembled WGS sequence"/>
</dbReference>
<gene>
    <name evidence="2" type="ORF">Vafri_17716</name>
</gene>
<dbReference type="InterPro" id="IPR032675">
    <property type="entry name" value="LRR_dom_sf"/>
</dbReference>
<evidence type="ECO:0008006" key="4">
    <source>
        <dbReference type="Google" id="ProtNLM"/>
    </source>
</evidence>
<dbReference type="AlphaFoldDB" id="A0A8J4F838"/>
<comment type="caution">
    <text evidence="2">The sequence shown here is derived from an EMBL/GenBank/DDBJ whole genome shotgun (WGS) entry which is preliminary data.</text>
</comment>
<dbReference type="GO" id="GO:0005930">
    <property type="term" value="C:axoneme"/>
    <property type="evidence" value="ECO:0007669"/>
    <property type="project" value="UniProtKB-SubCell"/>
</dbReference>
<reference evidence="2" key="1">
    <citation type="journal article" date="2021" name="Proc. Natl. Acad. Sci. U.S.A.">
        <title>Three genomes in the algal genus Volvox reveal the fate of a haploid sex-determining region after a transition to homothallism.</title>
        <authorList>
            <person name="Yamamoto K."/>
            <person name="Hamaji T."/>
            <person name="Kawai-Toyooka H."/>
            <person name="Matsuzaki R."/>
            <person name="Takahashi F."/>
            <person name="Nishimura Y."/>
            <person name="Kawachi M."/>
            <person name="Noguchi H."/>
            <person name="Minakuchi Y."/>
            <person name="Umen J.G."/>
            <person name="Toyoda A."/>
            <person name="Nozaki H."/>
        </authorList>
    </citation>
    <scope>NUCLEOTIDE SEQUENCE</scope>
    <source>
        <strain evidence="2">NIES-3780</strain>
    </source>
</reference>
<organism evidence="2 3">
    <name type="scientific">Volvox africanus</name>
    <dbReference type="NCBI Taxonomy" id="51714"/>
    <lineage>
        <taxon>Eukaryota</taxon>
        <taxon>Viridiplantae</taxon>
        <taxon>Chlorophyta</taxon>
        <taxon>core chlorophytes</taxon>
        <taxon>Chlorophyceae</taxon>
        <taxon>CS clade</taxon>
        <taxon>Chlamydomonadales</taxon>
        <taxon>Volvocaceae</taxon>
        <taxon>Volvox</taxon>
    </lineage>
</organism>
<protein>
    <recommendedName>
        <fullName evidence="4">F-box domain-containing protein</fullName>
    </recommendedName>
</protein>
<dbReference type="SUPFAM" id="SSF52047">
    <property type="entry name" value="RNI-like"/>
    <property type="match status" value="1"/>
</dbReference>
<evidence type="ECO:0000313" key="3">
    <source>
        <dbReference type="Proteomes" id="UP000747399"/>
    </source>
</evidence>
<accession>A0A8J4F838</accession>
<name>A0A8J4F838_9CHLO</name>
<evidence type="ECO:0000256" key="1">
    <source>
        <dbReference type="ARBA" id="ARBA00004430"/>
    </source>
</evidence>
<proteinExistence type="predicted"/>
<comment type="subcellular location">
    <subcellularLocation>
        <location evidence="1">Cytoplasm</location>
        <location evidence="1">Cytoskeleton</location>
        <location evidence="1">Cilium axoneme</location>
    </subcellularLocation>
</comment>
<feature type="non-terminal residue" evidence="2">
    <location>
        <position position="1"/>
    </location>
</feature>